<keyword evidence="1" id="KW-0812">Transmembrane</keyword>
<dbReference type="RefSeq" id="WP_101832822.1">
    <property type="nucleotide sequence ID" value="NZ_FZMO01000246.1"/>
</dbReference>
<feature type="transmembrane region" description="Helical" evidence="1">
    <location>
        <begin position="233"/>
        <end position="257"/>
    </location>
</feature>
<evidence type="ECO:0000256" key="1">
    <source>
        <dbReference type="SAM" id="Phobius"/>
    </source>
</evidence>
<keyword evidence="1" id="KW-1133">Transmembrane helix</keyword>
<accession>A0A2I2KUG9</accession>
<sequence length="466" mass="47506">MTAVDTAAPPVDVGRPRRRLATPPGRLRLLSILVAAMLVALWAAAFTTVRVRQHATHALAGTHVAAVVAAESLRADLAAADAAAARELLPGATVPAAVRPDPRTAYQRAVADAGARIVELARVGHDAGAPGALTVLSQRLPEYAGQVELARAYTRLGSTVGGAYLRSGSALMRAALLPAADRLVTAEAARVDRDSRRASGALGPLVVAAAGLVSVAMLVVVQIRLFRRTNRILNPALVAATLLAAIAVGWALTAFAVQRAHLLDARDQGFRPLTAAGQARALGLRAWADENLALISPADAAAHDADADAATLRLGYDPGGDLVTAADPATGPTTGSAPPGLLAGLTVPAGLEGPAAPLGPVWQVHQTNAAQVRAHLDEPGGLPTALALLQGPDTIAFHRFDQASAAVVAAASGRLTGHLTQAGAPLRSLPAALSLSLGLAAVLTLVGIQVRINDYRQPRGHHPDGG</sequence>
<feature type="transmembrane region" description="Helical" evidence="1">
    <location>
        <begin position="201"/>
        <end position="221"/>
    </location>
</feature>
<dbReference type="Proteomes" id="UP000234331">
    <property type="component" value="Unassembled WGS sequence"/>
</dbReference>
<gene>
    <name evidence="2" type="ORF">FRACA_320001</name>
</gene>
<dbReference type="OrthoDB" id="3218196at2"/>
<proteinExistence type="predicted"/>
<keyword evidence="3" id="KW-1185">Reference proteome</keyword>
<reference evidence="2 3" key="1">
    <citation type="submission" date="2017-06" db="EMBL/GenBank/DDBJ databases">
        <authorList>
            <person name="Kim H.J."/>
            <person name="Triplett B.A."/>
        </authorList>
    </citation>
    <scope>NUCLEOTIDE SEQUENCE [LARGE SCALE GENOMIC DNA]</scope>
    <source>
        <strain evidence="2">FRACA_ARgP5</strain>
    </source>
</reference>
<dbReference type="EMBL" id="FZMO01000246">
    <property type="protein sequence ID" value="SNQ49302.1"/>
    <property type="molecule type" value="Genomic_DNA"/>
</dbReference>
<evidence type="ECO:0000313" key="3">
    <source>
        <dbReference type="Proteomes" id="UP000234331"/>
    </source>
</evidence>
<organism evidence="2 3">
    <name type="scientific">Frankia canadensis</name>
    <dbReference type="NCBI Taxonomy" id="1836972"/>
    <lineage>
        <taxon>Bacteria</taxon>
        <taxon>Bacillati</taxon>
        <taxon>Actinomycetota</taxon>
        <taxon>Actinomycetes</taxon>
        <taxon>Frankiales</taxon>
        <taxon>Frankiaceae</taxon>
        <taxon>Frankia</taxon>
    </lineage>
</organism>
<keyword evidence="1" id="KW-0472">Membrane</keyword>
<name>A0A2I2KUG9_9ACTN</name>
<evidence type="ECO:0000313" key="2">
    <source>
        <dbReference type="EMBL" id="SNQ49302.1"/>
    </source>
</evidence>
<protein>
    <recommendedName>
        <fullName evidence="4">Secreted protein</fullName>
    </recommendedName>
</protein>
<feature type="transmembrane region" description="Helical" evidence="1">
    <location>
        <begin position="27"/>
        <end position="46"/>
    </location>
</feature>
<dbReference type="AlphaFoldDB" id="A0A2I2KUG9"/>
<evidence type="ECO:0008006" key="4">
    <source>
        <dbReference type="Google" id="ProtNLM"/>
    </source>
</evidence>